<dbReference type="AlphaFoldDB" id="A0A9Q8SNN9"/>
<gene>
    <name evidence="1" type="ORF">CLUP02_05282</name>
</gene>
<accession>A0A9Q8SNN9</accession>
<organism evidence="1 2">
    <name type="scientific">Colletotrichum lupini</name>
    <dbReference type="NCBI Taxonomy" id="145971"/>
    <lineage>
        <taxon>Eukaryota</taxon>
        <taxon>Fungi</taxon>
        <taxon>Dikarya</taxon>
        <taxon>Ascomycota</taxon>
        <taxon>Pezizomycotina</taxon>
        <taxon>Sordariomycetes</taxon>
        <taxon>Hypocreomycetidae</taxon>
        <taxon>Glomerellales</taxon>
        <taxon>Glomerellaceae</taxon>
        <taxon>Colletotrichum</taxon>
        <taxon>Colletotrichum acutatum species complex</taxon>
    </lineage>
</organism>
<dbReference type="Proteomes" id="UP000830671">
    <property type="component" value="Chromosome 3"/>
</dbReference>
<keyword evidence="2" id="KW-1185">Reference proteome</keyword>
<proteinExistence type="predicted"/>
<dbReference type="KEGG" id="clup:CLUP02_05282"/>
<sequence>MYVPTYLWDMHDGNPSGTNMRFGPLPSCSQPHRAAARWAIGQCQSDSHYFSC</sequence>
<reference evidence="1" key="1">
    <citation type="journal article" date="2021" name="Mol. Plant Microbe Interact.">
        <title>Complete Genome Sequence of the Plant-Pathogenic Fungus Colletotrichum lupini.</title>
        <authorList>
            <person name="Baroncelli R."/>
            <person name="Pensec F."/>
            <person name="Da Lio D."/>
            <person name="Boufleur T."/>
            <person name="Vicente I."/>
            <person name="Sarrocco S."/>
            <person name="Picot A."/>
            <person name="Baraldi E."/>
            <person name="Sukno S."/>
            <person name="Thon M."/>
            <person name="Le Floch G."/>
        </authorList>
    </citation>
    <scope>NUCLEOTIDE SEQUENCE</scope>
    <source>
        <strain evidence="1">IMI 504893</strain>
    </source>
</reference>
<name>A0A9Q8SNN9_9PEZI</name>
<evidence type="ECO:0000313" key="1">
    <source>
        <dbReference type="EMBL" id="UQC79802.1"/>
    </source>
</evidence>
<dbReference type="RefSeq" id="XP_049141433.1">
    <property type="nucleotide sequence ID" value="XM_049284290.1"/>
</dbReference>
<evidence type="ECO:0000313" key="2">
    <source>
        <dbReference type="Proteomes" id="UP000830671"/>
    </source>
</evidence>
<dbReference type="EMBL" id="CP019475">
    <property type="protein sequence ID" value="UQC79802.1"/>
    <property type="molecule type" value="Genomic_DNA"/>
</dbReference>
<dbReference type="GeneID" id="73339300"/>
<protein>
    <submittedName>
        <fullName evidence="1">Uncharacterized protein</fullName>
    </submittedName>
</protein>